<evidence type="ECO:0000256" key="2">
    <source>
        <dbReference type="SAM" id="SignalP"/>
    </source>
</evidence>
<evidence type="ECO:0000313" key="3">
    <source>
        <dbReference type="EMBL" id="VDS10704.1"/>
    </source>
</evidence>
<dbReference type="Gene3D" id="3.40.190.150">
    <property type="entry name" value="Bordetella uptake gene, domain 1"/>
    <property type="match status" value="1"/>
</dbReference>
<dbReference type="Pfam" id="PF03401">
    <property type="entry name" value="TctC"/>
    <property type="match status" value="1"/>
</dbReference>
<dbReference type="SUPFAM" id="SSF53850">
    <property type="entry name" value="Periplasmic binding protein-like II"/>
    <property type="match status" value="1"/>
</dbReference>
<dbReference type="Gene3D" id="3.40.190.10">
    <property type="entry name" value="Periplasmic binding protein-like II"/>
    <property type="match status" value="1"/>
</dbReference>
<keyword evidence="2" id="KW-0732">Signal</keyword>
<sequence>MKMASLKAMLVAGTMMATAMMSGAQPVQAQDWPSQQITFVVALGPGGSADRAMRLLAQRFQEELGVPVRVVNQEGGGGHVGQTYFMNMPTDGTVFLASSIHPYVSNAILDLDADYTLDDFAFINGQWTDKDLFAVYHELPYTTIDELMEAVRSDPGKIRVSVVPGSTGFINTLQLLEAYDLEADDVNIVTYESGGAARTAAAGGQVDMTVLGADGTLPIAEYVRPLAVASDTPLPDWDAPVLNEAIASTGKSITPLVGSMRGIAAHAEFRDNHPEAFAKMVATYESILADPEFAQLLADQQIGAEWLGPERTTEIIKENFKILQQFQSHQ</sequence>
<evidence type="ECO:0000313" key="4">
    <source>
        <dbReference type="Proteomes" id="UP000270743"/>
    </source>
</evidence>
<dbReference type="OrthoDB" id="8970543at2"/>
<dbReference type="PIRSF" id="PIRSF017082">
    <property type="entry name" value="YflP"/>
    <property type="match status" value="1"/>
</dbReference>
<feature type="signal peptide" evidence="2">
    <location>
        <begin position="1"/>
        <end position="29"/>
    </location>
</feature>
<protein>
    <submittedName>
        <fullName evidence="3">Tripartite tricarboxylate transporter family receptor</fullName>
    </submittedName>
</protein>
<dbReference type="InterPro" id="IPR005064">
    <property type="entry name" value="BUG"/>
</dbReference>
<gene>
    <name evidence="3" type="ORF">PARHAE_03922</name>
</gene>
<proteinExistence type="inferred from homology"/>
<name>A0A3S4CM46_9RHOB</name>
<evidence type="ECO:0000256" key="1">
    <source>
        <dbReference type="ARBA" id="ARBA00006987"/>
    </source>
</evidence>
<reference evidence="3 4" key="1">
    <citation type="submission" date="2018-12" db="EMBL/GenBank/DDBJ databases">
        <authorList>
            <person name="Criscuolo A."/>
        </authorList>
    </citation>
    <scope>NUCLEOTIDE SEQUENCE [LARGE SCALE GENOMIC DNA]</scope>
    <source>
        <strain evidence="3">ACIP1116241</strain>
    </source>
</reference>
<dbReference type="PANTHER" id="PTHR42928:SF5">
    <property type="entry name" value="BLR1237 PROTEIN"/>
    <property type="match status" value="1"/>
</dbReference>
<organism evidence="3 4">
    <name type="scientific">Paracoccus haematequi</name>
    <dbReference type="NCBI Taxonomy" id="2491866"/>
    <lineage>
        <taxon>Bacteria</taxon>
        <taxon>Pseudomonadati</taxon>
        <taxon>Pseudomonadota</taxon>
        <taxon>Alphaproteobacteria</taxon>
        <taxon>Rhodobacterales</taxon>
        <taxon>Paracoccaceae</taxon>
        <taxon>Paracoccus</taxon>
    </lineage>
</organism>
<accession>A0A3S4CM46</accession>
<dbReference type="PANTHER" id="PTHR42928">
    <property type="entry name" value="TRICARBOXYLATE-BINDING PROTEIN"/>
    <property type="match status" value="1"/>
</dbReference>
<keyword evidence="4" id="KW-1185">Reference proteome</keyword>
<comment type="similarity">
    <text evidence="1">Belongs to the UPF0065 (bug) family.</text>
</comment>
<dbReference type="EMBL" id="UZWE01000073">
    <property type="protein sequence ID" value="VDS10704.1"/>
    <property type="molecule type" value="Genomic_DNA"/>
</dbReference>
<dbReference type="Proteomes" id="UP000270743">
    <property type="component" value="Unassembled WGS sequence"/>
</dbReference>
<dbReference type="AlphaFoldDB" id="A0A3S4CM46"/>
<dbReference type="InterPro" id="IPR042100">
    <property type="entry name" value="Bug_dom1"/>
</dbReference>
<feature type="chain" id="PRO_5018652720" evidence="2">
    <location>
        <begin position="30"/>
        <end position="330"/>
    </location>
</feature>
<keyword evidence="3" id="KW-0675">Receptor</keyword>